<proteinExistence type="predicted"/>
<reference evidence="1 2" key="1">
    <citation type="submission" date="2019-11" db="EMBL/GenBank/DDBJ databases">
        <title>Novel species isolated from a subtropical stream in China.</title>
        <authorList>
            <person name="Lu H."/>
        </authorList>
    </citation>
    <scope>NUCLEOTIDE SEQUENCE [LARGE SCALE GENOMIC DNA]</scope>
    <source>
        <strain evidence="1 2">FT80W</strain>
    </source>
</reference>
<accession>A0A6I2LAL1</accession>
<evidence type="ECO:0000313" key="2">
    <source>
        <dbReference type="Proteomes" id="UP000433309"/>
    </source>
</evidence>
<dbReference type="AlphaFoldDB" id="A0A6I2LAL1"/>
<keyword evidence="2" id="KW-1185">Reference proteome</keyword>
<comment type="caution">
    <text evidence="1">The sequence shown here is derived from an EMBL/GenBank/DDBJ whole genome shotgun (WGS) entry which is preliminary data.</text>
</comment>
<dbReference type="Proteomes" id="UP000433309">
    <property type="component" value="Unassembled WGS sequence"/>
</dbReference>
<gene>
    <name evidence="1" type="ORF">GJ699_33465</name>
</gene>
<protein>
    <submittedName>
        <fullName evidence="1">Uncharacterized protein</fullName>
    </submittedName>
</protein>
<dbReference type="EMBL" id="WKJK01000042">
    <property type="protein sequence ID" value="MRW94873.1"/>
    <property type="molecule type" value="Genomic_DNA"/>
</dbReference>
<dbReference type="RefSeq" id="WP_154383740.1">
    <property type="nucleotide sequence ID" value="NZ_WKJK01000042.1"/>
</dbReference>
<sequence length="134" mass="15466">MAYILSGPDKRITVIDRFSKISQGYLYPTGGIEFINAEQFETKRQREVQADIKISREITERHQREQPLIRQVGAHVCKELDRGIIYSGYVESIVDEKVRINISSAFYKSSPNLSPGGFKPFSSWESPMQWYLCN</sequence>
<evidence type="ECO:0000313" key="1">
    <source>
        <dbReference type="EMBL" id="MRW94873.1"/>
    </source>
</evidence>
<name>A0A6I2LAL1_9BURK</name>
<organism evidence="1 2">
    <name type="scientific">Duganella guangzhouensis</name>
    <dbReference type="NCBI Taxonomy" id="2666084"/>
    <lineage>
        <taxon>Bacteria</taxon>
        <taxon>Pseudomonadati</taxon>
        <taxon>Pseudomonadota</taxon>
        <taxon>Betaproteobacteria</taxon>
        <taxon>Burkholderiales</taxon>
        <taxon>Oxalobacteraceae</taxon>
        <taxon>Telluria group</taxon>
        <taxon>Duganella</taxon>
    </lineage>
</organism>